<proteinExistence type="predicted"/>
<name>A0A8B6HFD5_MYTGA</name>
<dbReference type="PANTHER" id="PTHR47642:SF8">
    <property type="entry name" value="ATP-DEPENDENT DNA HELICASE"/>
    <property type="match status" value="1"/>
</dbReference>
<evidence type="ECO:0000313" key="3">
    <source>
        <dbReference type="Proteomes" id="UP000596742"/>
    </source>
</evidence>
<dbReference type="Pfam" id="PF14214">
    <property type="entry name" value="Helitron_like_N"/>
    <property type="match status" value="1"/>
</dbReference>
<sequence length="711" mass="82224">MLDEGCEELSFPQLLPTGQFGFDRHRKVHLTPKKYFNARILNKTGVFAKNIEYLFFAQYVTEYKQIMDSISIAVRKAYSHSSGEAVNVGMLKDPVRLQSLIMKDKAYRFLQTIRGTPPYWQKAMYKLLAAVKQLGIFTFFVTLSAADMKWTDTIIVITRQQGKSMSKEEVGKLTWEEKCGILRSNPVTAARHFDHRLQCLFRDVILSNAEPLGKITHYSYRIEFQQRGSPHAHCVLWVDNAPNPDTPVKDLVKFIDKYITCSIPSAKRHPEFHNLVKSVQFHNHTATCKKKGTQCRFNYPKPPSSETIIAQPSDFHNPNEAKLALESAAFIKSSVIEKLETKDYTSLNHLLKDSNISPQEYKSALELSKRGKLIIYKRNPTEIQINSYNKHLLRAWEANLDVQYCLDPYACIAYMVAYITKDEREMSQILQAVSNEANTLDFKSSMKKCASAFLNAREVSAQEAVYRLLSFPLFKSNFSTVYVPADRPEKRICLLKPISSVKDKEDEDEDVYQTSILDRYAARPTKLENLCLAKFSIWYTYDNSKKSESCENDIESAEDSTPSTTITLKNELGQMRKTRKPAILKYHKYSELKEKEDYCYSQLLLYMPWRNEHEDLNKFDMYEELYDNVFDIIDSNRQDLEHHADIIEEALDQFESVGPPEHSWDTIAPQVEQENAEQSKEGAIEDENFSILNTEDKQKKRKNLSYVTLFL</sequence>
<comment type="caution">
    <text evidence="2">The sequence shown here is derived from an EMBL/GenBank/DDBJ whole genome shotgun (WGS) entry which is preliminary data.</text>
</comment>
<gene>
    <name evidence="2" type="ORF">MGAL_10B003956</name>
</gene>
<dbReference type="Proteomes" id="UP000596742">
    <property type="component" value="Unassembled WGS sequence"/>
</dbReference>
<dbReference type="PANTHER" id="PTHR47642">
    <property type="entry name" value="ATP-DEPENDENT DNA HELICASE"/>
    <property type="match status" value="1"/>
</dbReference>
<reference evidence="2" key="1">
    <citation type="submission" date="2018-11" db="EMBL/GenBank/DDBJ databases">
        <authorList>
            <person name="Alioto T."/>
            <person name="Alioto T."/>
        </authorList>
    </citation>
    <scope>NUCLEOTIDE SEQUENCE</scope>
</reference>
<dbReference type="InterPro" id="IPR051055">
    <property type="entry name" value="PIF1_helicase"/>
</dbReference>
<evidence type="ECO:0000259" key="1">
    <source>
        <dbReference type="Pfam" id="PF14214"/>
    </source>
</evidence>
<feature type="domain" description="Helitron helicase-like" evidence="1">
    <location>
        <begin position="105"/>
        <end position="236"/>
    </location>
</feature>
<keyword evidence="3" id="KW-1185">Reference proteome</keyword>
<protein>
    <recommendedName>
        <fullName evidence="1">Helitron helicase-like domain-containing protein</fullName>
    </recommendedName>
</protein>
<dbReference type="OrthoDB" id="6137013at2759"/>
<dbReference type="InterPro" id="IPR025476">
    <property type="entry name" value="Helitron_helicase-like"/>
</dbReference>
<accession>A0A8B6HFD5</accession>
<dbReference type="AlphaFoldDB" id="A0A8B6HFD5"/>
<evidence type="ECO:0000313" key="2">
    <source>
        <dbReference type="EMBL" id="VDI78601.1"/>
    </source>
</evidence>
<dbReference type="EMBL" id="UYJE01009990">
    <property type="protein sequence ID" value="VDI78601.1"/>
    <property type="molecule type" value="Genomic_DNA"/>
</dbReference>
<organism evidence="2 3">
    <name type="scientific">Mytilus galloprovincialis</name>
    <name type="common">Mediterranean mussel</name>
    <dbReference type="NCBI Taxonomy" id="29158"/>
    <lineage>
        <taxon>Eukaryota</taxon>
        <taxon>Metazoa</taxon>
        <taxon>Spiralia</taxon>
        <taxon>Lophotrochozoa</taxon>
        <taxon>Mollusca</taxon>
        <taxon>Bivalvia</taxon>
        <taxon>Autobranchia</taxon>
        <taxon>Pteriomorphia</taxon>
        <taxon>Mytilida</taxon>
        <taxon>Mytiloidea</taxon>
        <taxon>Mytilidae</taxon>
        <taxon>Mytilinae</taxon>
        <taxon>Mytilus</taxon>
    </lineage>
</organism>